<dbReference type="AlphaFoldDB" id="A0A382Z5A1"/>
<reference evidence="1" key="1">
    <citation type="submission" date="2018-05" db="EMBL/GenBank/DDBJ databases">
        <authorList>
            <person name="Lanie J.A."/>
            <person name="Ng W.-L."/>
            <person name="Kazmierczak K.M."/>
            <person name="Andrzejewski T.M."/>
            <person name="Davidsen T.M."/>
            <person name="Wayne K.J."/>
            <person name="Tettelin H."/>
            <person name="Glass J.I."/>
            <person name="Rusch D."/>
            <person name="Podicherti R."/>
            <person name="Tsui H.-C.T."/>
            <person name="Winkler M.E."/>
        </authorList>
    </citation>
    <scope>NUCLEOTIDE SEQUENCE</scope>
</reference>
<organism evidence="1">
    <name type="scientific">marine metagenome</name>
    <dbReference type="NCBI Taxonomy" id="408172"/>
    <lineage>
        <taxon>unclassified sequences</taxon>
        <taxon>metagenomes</taxon>
        <taxon>ecological metagenomes</taxon>
    </lineage>
</organism>
<proteinExistence type="predicted"/>
<accession>A0A382Z5A1</accession>
<sequence>MRTSVEIGYAKPEEEGSLRQILRQSPMPGWVTLTYEREPNINWAGEVEGHKHQFGVARTGKNGPTVGFFGRSVRNVLLNQKVEQMGYLSQLRFDPSFRYRLSALRKGYAFWRDHIRKADELPYDLTSILVDNEPARRLLE</sequence>
<evidence type="ECO:0000313" key="1">
    <source>
        <dbReference type="EMBL" id="SVD90687.1"/>
    </source>
</evidence>
<protein>
    <recommendedName>
        <fullName evidence="2">N-acetyltransferase domain-containing protein</fullName>
    </recommendedName>
</protein>
<name>A0A382Z5A1_9ZZZZ</name>
<feature type="non-terminal residue" evidence="1">
    <location>
        <position position="140"/>
    </location>
</feature>
<dbReference type="EMBL" id="UINC01181144">
    <property type="protein sequence ID" value="SVD90687.1"/>
    <property type="molecule type" value="Genomic_DNA"/>
</dbReference>
<gene>
    <name evidence="1" type="ORF">METZ01_LOCUS443541</name>
</gene>
<evidence type="ECO:0008006" key="2">
    <source>
        <dbReference type="Google" id="ProtNLM"/>
    </source>
</evidence>